<dbReference type="Pfam" id="PF13646">
    <property type="entry name" value="HEAT_2"/>
    <property type="match status" value="2"/>
</dbReference>
<sequence>MFHGKPESFWLYGLTNTFNPALVSAWSAHQRTWNEFGPEAVPLLVKAMQLQESPAQKAYSKYWNKLPARAQNLLPAPVNYSQIRIGALIMLNSVGRRHRVPLPPLVQALEDSHWEMRMNALSCLGNNVLPTLGPEKEKLLPALIRAMNDSHTEVRMNAAATLQYFPSNAQTVVPVLTKALNERDADIRIRAAVSLNKIDPQLAAKAGVVAVAADALKSNGPFRSAHLAAKFLKELSKDSSSAIPALMGGLENGKDPTVRQLSAATLGEIGHPAHEAVPALLRAVREDPSIGVRAASSNALLTIDFEVPQKADPN</sequence>
<dbReference type="Proteomes" id="UP000003688">
    <property type="component" value="Unassembled WGS sequence"/>
</dbReference>
<dbReference type="PANTHER" id="PTHR12697">
    <property type="entry name" value="PBS LYASE HEAT-LIKE PROTEIN"/>
    <property type="match status" value="1"/>
</dbReference>
<dbReference type="GO" id="GO:0016491">
    <property type="term" value="F:oxidoreductase activity"/>
    <property type="evidence" value="ECO:0007669"/>
    <property type="project" value="TreeGrafter"/>
</dbReference>
<evidence type="ECO:0000313" key="3">
    <source>
        <dbReference type="Proteomes" id="UP000003688"/>
    </source>
</evidence>
<dbReference type="SUPFAM" id="SSF48371">
    <property type="entry name" value="ARM repeat"/>
    <property type="match status" value="1"/>
</dbReference>
<gene>
    <name evidence="2" type="ORF">Cflav_PD4345</name>
</gene>
<dbReference type="InterPro" id="IPR016024">
    <property type="entry name" value="ARM-type_fold"/>
</dbReference>
<name>B9XFG0_PEDPL</name>
<dbReference type="SMART" id="SM00567">
    <property type="entry name" value="EZ_HEAT"/>
    <property type="match status" value="5"/>
</dbReference>
<dbReference type="InterPro" id="IPR011989">
    <property type="entry name" value="ARM-like"/>
</dbReference>
<dbReference type="PANTHER" id="PTHR12697:SF5">
    <property type="entry name" value="DEOXYHYPUSINE HYDROXYLASE"/>
    <property type="match status" value="1"/>
</dbReference>
<reference evidence="2 3" key="1">
    <citation type="journal article" date="2011" name="J. Bacteriol.">
        <title>Genome sequence of 'Pedosphaera parvula' Ellin514, an aerobic Verrucomicrobial isolate from pasture soil.</title>
        <authorList>
            <person name="Kant R."/>
            <person name="van Passel M.W."/>
            <person name="Sangwan P."/>
            <person name="Palva A."/>
            <person name="Lucas S."/>
            <person name="Copeland A."/>
            <person name="Lapidus A."/>
            <person name="Glavina Del Rio T."/>
            <person name="Dalin E."/>
            <person name="Tice H."/>
            <person name="Bruce D."/>
            <person name="Goodwin L."/>
            <person name="Pitluck S."/>
            <person name="Chertkov O."/>
            <person name="Larimer F.W."/>
            <person name="Land M.L."/>
            <person name="Hauser L."/>
            <person name="Brettin T.S."/>
            <person name="Detter J.C."/>
            <person name="Han S."/>
            <person name="de Vos W.M."/>
            <person name="Janssen P.H."/>
            <person name="Smidt H."/>
        </authorList>
    </citation>
    <scope>NUCLEOTIDE SEQUENCE [LARGE SCALE GENOMIC DNA]</scope>
    <source>
        <strain evidence="2 3">Ellin514</strain>
    </source>
</reference>
<accession>B9XFG0</accession>
<dbReference type="InterPro" id="IPR021133">
    <property type="entry name" value="HEAT_type_2"/>
</dbReference>
<dbReference type="PROSITE" id="PS50077">
    <property type="entry name" value="HEAT_REPEAT"/>
    <property type="match status" value="2"/>
</dbReference>
<evidence type="ECO:0000256" key="1">
    <source>
        <dbReference type="ARBA" id="ARBA00045876"/>
    </source>
</evidence>
<comment type="caution">
    <text evidence="2">The sequence shown here is derived from an EMBL/GenBank/DDBJ whole genome shotgun (WGS) entry which is preliminary data.</text>
</comment>
<dbReference type="AlphaFoldDB" id="B9XFG0"/>
<protein>
    <submittedName>
        <fullName evidence="2">HEAT domain containing protein</fullName>
    </submittedName>
</protein>
<dbReference type="EMBL" id="ABOX02000010">
    <property type="protein sequence ID" value="EEF61324.1"/>
    <property type="molecule type" value="Genomic_DNA"/>
</dbReference>
<evidence type="ECO:0000313" key="2">
    <source>
        <dbReference type="EMBL" id="EEF61324.1"/>
    </source>
</evidence>
<dbReference type="Gene3D" id="1.25.10.10">
    <property type="entry name" value="Leucine-rich Repeat Variant"/>
    <property type="match status" value="2"/>
</dbReference>
<dbReference type="STRING" id="320771.Cflav_PD4345"/>
<comment type="function">
    <text evidence="1">Catalyzes the hydroxylation of the N(6)-(4-aminobutyl)-L-lysine intermediate produced by deoxyhypusine synthase/DHPS on a critical lysine of the eukaryotic translation initiation factor 5A/eIF-5A. This is the second step of the post-translational modification of that lysine into an unusual amino acid residue named hypusine. Hypusination is unique to mature eIF-5A factor and is essential for its function.</text>
</comment>
<dbReference type="InterPro" id="IPR004155">
    <property type="entry name" value="PBS_lyase_HEAT"/>
</dbReference>
<keyword evidence="3" id="KW-1185">Reference proteome</keyword>
<proteinExistence type="predicted"/>
<organism evidence="2 3">
    <name type="scientific">Pedosphaera parvula (strain Ellin514)</name>
    <dbReference type="NCBI Taxonomy" id="320771"/>
    <lineage>
        <taxon>Bacteria</taxon>
        <taxon>Pseudomonadati</taxon>
        <taxon>Verrucomicrobiota</taxon>
        <taxon>Pedosphaerae</taxon>
        <taxon>Pedosphaerales</taxon>
        <taxon>Pedosphaeraceae</taxon>
        <taxon>Pedosphaera</taxon>
    </lineage>
</organism>